<feature type="domain" description="Anaphylatoxin-like" evidence="6">
    <location>
        <begin position="699"/>
        <end position="735"/>
    </location>
</feature>
<dbReference type="InterPro" id="IPR008993">
    <property type="entry name" value="TIMP-like_OB-fold"/>
</dbReference>
<dbReference type="Gene3D" id="2.60.40.690">
    <property type="entry name" value="Alpha-macroglobulin, receptor-binding domain"/>
    <property type="match status" value="1"/>
</dbReference>
<dbReference type="Pfam" id="PF01759">
    <property type="entry name" value="NTR"/>
    <property type="match status" value="1"/>
</dbReference>
<evidence type="ECO:0000256" key="2">
    <source>
        <dbReference type="ARBA" id="ARBA00022525"/>
    </source>
</evidence>
<dbReference type="InterPro" id="IPR000020">
    <property type="entry name" value="Anaphylatoxin/fibulin"/>
</dbReference>
<feature type="chain" id="PRO_5044888861" description="Complement C5" evidence="5">
    <location>
        <begin position="20"/>
        <end position="1658"/>
    </location>
</feature>
<dbReference type="SMART" id="SM01360">
    <property type="entry name" value="A2M"/>
    <property type="match status" value="1"/>
</dbReference>
<feature type="domain" description="NTR" evidence="7">
    <location>
        <begin position="1534"/>
        <end position="1658"/>
    </location>
</feature>
<dbReference type="SMART" id="SM01359">
    <property type="entry name" value="A2M_N_2"/>
    <property type="match status" value="1"/>
</dbReference>
<comment type="subcellular location">
    <subcellularLocation>
        <location evidence="1">Secreted</location>
    </subcellularLocation>
</comment>
<dbReference type="PANTHER" id="PTHR11412">
    <property type="entry name" value="MACROGLOBULIN / COMPLEMENT"/>
    <property type="match status" value="1"/>
</dbReference>
<keyword evidence="9" id="KW-1185">Reference proteome</keyword>
<dbReference type="Pfam" id="PF07677">
    <property type="entry name" value="A2M_recep"/>
    <property type="match status" value="1"/>
</dbReference>
<evidence type="ECO:0000259" key="6">
    <source>
        <dbReference type="PROSITE" id="PS01178"/>
    </source>
</evidence>
<evidence type="ECO:0000259" key="7">
    <source>
        <dbReference type="PROSITE" id="PS50189"/>
    </source>
</evidence>
<dbReference type="Gene3D" id="2.60.40.1930">
    <property type="match status" value="2"/>
</dbReference>
<dbReference type="Pfam" id="PF01821">
    <property type="entry name" value="ANATO"/>
    <property type="match status" value="1"/>
</dbReference>
<sequence length="1658" mass="182041">MKVCVLLMCVCGFFWRTEAESRSYLITAPLALRLDAVETVLLQLFGFSEEVTLHVFLKTSMAPDHRVLVREVVTLNAQNQHQAQARVKLHPGQLDKSMSHVILHVQSAEINQHLSIPVSRTNGFLVIQIDKPLYTPHQAVKVRAFSLNQELRPANRSVFLTFKDPDRTTVDIVEMIDVNNGIPSMQNPFKIPIKPKLGIWSIEAAYSDDFTTTARAEFEVKEYVLPSFYILVEPETNYVSSGNFKSFNFKVSGRYVHGAPVAEGELFLRYGYVSGTNPPVIIPSSVTRERLSSAGDLDVTVNMEKVLSKHDGPRDLDSLVGKYLYIAVLLQEDTGGITQEAEFAAVKFLKSPYRLSLVSTPPFIKPGLPYNIQVVVKDHLDQPVNRVKVRLVERQLFRKGGGERGSALPLELRQPIRRHRCVHLQHAARGGPGAAEVSDGGPGPPSSLSGAPGPRCVGLPLPEPALPAHRPPDAGQKPGGRALLQHQGVLCLALLRSNQSAQLPGALQREGGGIRQSEVRLQRRSQAGAELPGDAGDGAVHQAAGVLHPVREGTSELVADSVWLDVKGKCVNGLQTDLSYSAGVYKPKQNLRLDIRTNQDGLVALSAVDSALFALKPNYRDPVSKVMSHLEQSDLGCGGGGGRDSADVFRLAGLTFITNANAQPSASSAACTAAVRPRRALTEEAKVKKAESYGPLKTCCEQGMRYIPKSVTCHQFSVQRFRKHRHCRHAFRACCEFMQQNLDQDQDLVLGRHDLGAEFDVAPSLVRSYFPESWMWEVQRVSSGQKSAIRPLPDSLTTWDIRAVGVFSNGVCAADPVQVSVALPLSVDVPLPYQLVRGEQLELRGSVYNQQLDTIRFCVTLTAGPALCLQESQPGVGGLHSTACTWRPLSAGGVGKVEFTLLGLEPGEHTLTFTLKTKGGGRDVLEKKLRVVPEGMKKEVFSGGRLDPQGLYGSEKRVVELRNKLPTNIVPNTAVERMITINGEVLGDFLSVMHSPQGLRQLINLPAGSGEMEAGGLLLRAQLYLYLESSRRWEALGGDIEKSSADLRRTITEGLVAISSFRGGDSSYSMWVKREPSTWLTALVVRTLSLVDPVVSVDHQKLSESVSWLIRDQQQQDGSFRDPSSVRPNRVMAEGTPALDRSVYLTSFVLISLHRATSIKDQILQLRFHDDSMMSAVNYITQHAPRVKSVYVRAVATFALTLRDASSPIASELMISLEKLARDKGHPAELRYWQEASVAADWLKPDESSGLTVETTAYVLLTVLLKGRIPYANPILAWLTQDQHYGEGFYSVQDTVLTLESLTEYSRVVPRAVLNQDINVRYGRKGPLGRVQLSQSRPVATPIQVTKEDAITVSTGYGRGVSNVKLKTVYYETTPPAQNCNFHLTIEAVGPNNSTNAGMTAPHLVACAKYKPPPNELVTESSLTVMKIQLPTGVEAFLEDLRQFRDTEEPSISHFELQGNTVIIQADSVPSEDFLCVGFRIRTGFRVGGASESLFSVYEPQDKGSECTRQFSYQQQKLQRLCVDEKCQCMTAACAAYRGNMDPTLTVNKRTAETCRPHITYAYRVTVKSAAAEGDFMSYTATVEEVLKNTDKQLEAVSSGSDVELVKKVTCSSVHLQNSKQYLVMGASGSEVTLSRGFKSVSTNITVHIHNDPTGHTL</sequence>
<dbReference type="InterPro" id="IPR002890">
    <property type="entry name" value="MG2"/>
</dbReference>
<dbReference type="Pfam" id="PF17790">
    <property type="entry name" value="MG1"/>
    <property type="match status" value="1"/>
</dbReference>
<dbReference type="Gene3D" id="2.60.40.1940">
    <property type="match status" value="1"/>
</dbReference>
<dbReference type="Pfam" id="PF17789">
    <property type="entry name" value="MG4"/>
    <property type="match status" value="1"/>
</dbReference>
<dbReference type="SUPFAM" id="SSF47686">
    <property type="entry name" value="Anaphylotoxins (complement system)"/>
    <property type="match status" value="1"/>
</dbReference>
<dbReference type="Pfam" id="PF01835">
    <property type="entry name" value="MG2"/>
    <property type="match status" value="1"/>
</dbReference>
<evidence type="ECO:0000313" key="8">
    <source>
        <dbReference type="EMBL" id="KAL3063550.1"/>
    </source>
</evidence>
<dbReference type="GO" id="GO:0005576">
    <property type="term" value="C:extracellular region"/>
    <property type="evidence" value="ECO:0007669"/>
    <property type="project" value="UniProtKB-SubCell"/>
</dbReference>
<evidence type="ECO:0000313" key="9">
    <source>
        <dbReference type="Proteomes" id="UP001619887"/>
    </source>
</evidence>
<feature type="signal peptide" evidence="5">
    <location>
        <begin position="1"/>
        <end position="19"/>
    </location>
</feature>
<dbReference type="Gene3D" id="2.40.50.120">
    <property type="match status" value="1"/>
</dbReference>
<evidence type="ECO:0000256" key="5">
    <source>
        <dbReference type="SAM" id="SignalP"/>
    </source>
</evidence>
<comment type="caution">
    <text evidence="8">The sequence shown here is derived from an EMBL/GenBank/DDBJ whole genome shotgun (WGS) entry which is preliminary data.</text>
</comment>
<proteinExistence type="predicted"/>
<dbReference type="Pfam" id="PF17791">
    <property type="entry name" value="MG3"/>
    <property type="match status" value="1"/>
</dbReference>
<gene>
    <name evidence="8" type="ORF">OYC64_003171</name>
</gene>
<dbReference type="Gene3D" id="2.20.130.20">
    <property type="match status" value="1"/>
</dbReference>
<feature type="region of interest" description="Disordered" evidence="4">
    <location>
        <begin position="427"/>
        <end position="478"/>
    </location>
</feature>
<dbReference type="SMART" id="SM01361">
    <property type="entry name" value="A2M_recep"/>
    <property type="match status" value="1"/>
</dbReference>
<dbReference type="SMART" id="SM00643">
    <property type="entry name" value="C345C"/>
    <property type="match status" value="1"/>
</dbReference>
<reference evidence="8 9" key="2">
    <citation type="journal article" date="2024" name="G3 (Bethesda)">
        <title>The genome of the cryopelagic Antarctic bald notothen, Trematomus borchgrevinki.</title>
        <authorList>
            <person name="Rayamajhi N."/>
            <person name="Rivera-Colon A.G."/>
            <person name="Minhas B.F."/>
            <person name="Cheng C.C."/>
            <person name="Catchen J.M."/>
        </authorList>
    </citation>
    <scope>NUCLEOTIDE SEQUENCE [LARGE SCALE GENOMIC DNA]</scope>
    <source>
        <strain evidence="8">AGRC-2024</strain>
    </source>
</reference>
<evidence type="ECO:0000256" key="1">
    <source>
        <dbReference type="ARBA" id="ARBA00004613"/>
    </source>
</evidence>
<evidence type="ECO:0000256" key="4">
    <source>
        <dbReference type="SAM" id="MobiDB-lite"/>
    </source>
</evidence>
<evidence type="ECO:0008006" key="10">
    <source>
        <dbReference type="Google" id="ProtNLM"/>
    </source>
</evidence>
<dbReference type="Gene3D" id="1.50.10.20">
    <property type="match status" value="1"/>
</dbReference>
<dbReference type="InterPro" id="IPR001599">
    <property type="entry name" value="Macroglobln_a2"/>
</dbReference>
<dbReference type="InterPro" id="IPR018933">
    <property type="entry name" value="Netrin_module_non-TIMP"/>
</dbReference>
<dbReference type="PROSITE" id="PS50189">
    <property type="entry name" value="NTR"/>
    <property type="match status" value="1"/>
</dbReference>
<dbReference type="InterPro" id="IPR041555">
    <property type="entry name" value="MG3"/>
</dbReference>
<name>A0ABD2HCE5_PAGBO</name>
<dbReference type="Gene3D" id="1.20.50.70">
    <property type="match status" value="1"/>
</dbReference>
<dbReference type="SUPFAM" id="SSF49410">
    <property type="entry name" value="Alpha-macroglobulin receptor domain"/>
    <property type="match status" value="1"/>
</dbReference>
<evidence type="ECO:0000256" key="3">
    <source>
        <dbReference type="ARBA" id="ARBA00023157"/>
    </source>
</evidence>
<dbReference type="SUPFAM" id="SSF48239">
    <property type="entry name" value="Terpenoid cyclases/Protein prenyltransferases"/>
    <property type="match status" value="1"/>
</dbReference>
<keyword evidence="3" id="KW-1015">Disulfide bond</keyword>
<organism evidence="8 9">
    <name type="scientific">Pagothenia borchgrevinki</name>
    <name type="common">Bald rockcod</name>
    <name type="synonym">Trematomus borchgrevinki</name>
    <dbReference type="NCBI Taxonomy" id="8213"/>
    <lineage>
        <taxon>Eukaryota</taxon>
        <taxon>Metazoa</taxon>
        <taxon>Chordata</taxon>
        <taxon>Craniata</taxon>
        <taxon>Vertebrata</taxon>
        <taxon>Euteleostomi</taxon>
        <taxon>Actinopterygii</taxon>
        <taxon>Neopterygii</taxon>
        <taxon>Teleostei</taxon>
        <taxon>Neoteleostei</taxon>
        <taxon>Acanthomorphata</taxon>
        <taxon>Eupercaria</taxon>
        <taxon>Perciformes</taxon>
        <taxon>Notothenioidei</taxon>
        <taxon>Nototheniidae</taxon>
        <taxon>Pagothenia</taxon>
    </lineage>
</organism>
<dbReference type="InterPro" id="IPR013783">
    <property type="entry name" value="Ig-like_fold"/>
</dbReference>
<dbReference type="Pfam" id="PF21309">
    <property type="entry name" value="C5_CUB"/>
    <property type="match status" value="1"/>
</dbReference>
<dbReference type="Gene3D" id="1.20.91.20">
    <property type="entry name" value="Anaphylotoxins (complement system)"/>
    <property type="match status" value="1"/>
</dbReference>
<reference evidence="8 9" key="1">
    <citation type="journal article" date="2022" name="G3 (Bethesda)">
        <title>Evaluating Illumina-, Nanopore-, and PacBio-based genome assembly strategies with the bald notothen, Trematomus borchgrevinki.</title>
        <authorList>
            <person name="Rayamajhi N."/>
            <person name="Cheng C.C."/>
            <person name="Catchen J.M."/>
        </authorList>
    </citation>
    <scope>NUCLEOTIDE SEQUENCE [LARGE SCALE GENOMIC DNA]</scope>
    <source>
        <strain evidence="8">AGRC-2024</strain>
    </source>
</reference>
<accession>A0ABD2HCE5</accession>
<dbReference type="CDD" id="cd00017">
    <property type="entry name" value="ANATO"/>
    <property type="match status" value="1"/>
</dbReference>
<dbReference type="InterPro" id="IPR040839">
    <property type="entry name" value="MG4"/>
</dbReference>
<dbReference type="Proteomes" id="UP001619887">
    <property type="component" value="Unassembled WGS sequence"/>
</dbReference>
<dbReference type="InterPro" id="IPR011625">
    <property type="entry name" value="A2M_N_BRD"/>
</dbReference>
<dbReference type="EMBL" id="JBIYXZ010002071">
    <property type="protein sequence ID" value="KAL3063550.1"/>
    <property type="molecule type" value="Genomic_DNA"/>
</dbReference>
<dbReference type="Pfam" id="PF07678">
    <property type="entry name" value="TED_complement"/>
    <property type="match status" value="1"/>
</dbReference>
<keyword evidence="5" id="KW-0732">Signal</keyword>
<dbReference type="Pfam" id="PF00207">
    <property type="entry name" value="A2M"/>
    <property type="match status" value="1"/>
</dbReference>
<dbReference type="InterPro" id="IPR048843">
    <property type="entry name" value="C5_CUB"/>
</dbReference>
<dbReference type="Pfam" id="PF07703">
    <property type="entry name" value="A2M_BRD"/>
    <property type="match status" value="1"/>
</dbReference>
<dbReference type="InterPro" id="IPR011626">
    <property type="entry name" value="Alpha-macroglobulin_TED"/>
</dbReference>
<dbReference type="InterPro" id="IPR008930">
    <property type="entry name" value="Terpenoid_cyclase/PrenylTrfase"/>
</dbReference>
<dbReference type="PROSITE" id="PS01178">
    <property type="entry name" value="ANAPHYLATOXIN_2"/>
    <property type="match status" value="1"/>
</dbReference>
<dbReference type="InterPro" id="IPR036595">
    <property type="entry name" value="A-macroglobulin_rcpt-bd_sf"/>
</dbReference>
<keyword evidence="2" id="KW-0964">Secreted</keyword>
<dbReference type="Gene3D" id="2.60.40.10">
    <property type="entry name" value="Immunoglobulins"/>
    <property type="match status" value="2"/>
</dbReference>
<dbReference type="InterPro" id="IPR009048">
    <property type="entry name" value="A-macroglobulin_rcpt-bd"/>
</dbReference>
<dbReference type="InterPro" id="IPR050473">
    <property type="entry name" value="A2M/Complement_sys"/>
</dbReference>
<dbReference type="Gene3D" id="2.60.120.1540">
    <property type="match status" value="1"/>
</dbReference>
<dbReference type="SUPFAM" id="SSF50242">
    <property type="entry name" value="TIMP-like"/>
    <property type="match status" value="1"/>
</dbReference>
<protein>
    <recommendedName>
        <fullName evidence="10">Complement C5</fullName>
    </recommendedName>
</protein>
<dbReference type="InterPro" id="IPR018081">
    <property type="entry name" value="Anaphylatoxin_comp_syst"/>
</dbReference>
<dbReference type="InterPro" id="IPR001134">
    <property type="entry name" value="Netrin_domain"/>
</dbReference>
<dbReference type="InterPro" id="IPR041425">
    <property type="entry name" value="C3/4/5_MG1"/>
</dbReference>
<dbReference type="PANTHER" id="PTHR11412:SF83">
    <property type="entry name" value="COMPLEMENT C5"/>
    <property type="match status" value="1"/>
</dbReference>